<evidence type="ECO:0000256" key="1">
    <source>
        <dbReference type="SAM" id="MobiDB-lite"/>
    </source>
</evidence>
<evidence type="ECO:0000313" key="4">
    <source>
        <dbReference type="Proteomes" id="UP001159363"/>
    </source>
</evidence>
<keyword evidence="2" id="KW-1133">Transmembrane helix</keyword>
<sequence length="954" mass="104838">MFDVINVQLSFPYNPLNGFSHLSCIFCFSTFHSLLLPFFPPPPPQHFPIRTADASYKSRVADRCSINHSIRTAASLERSIREPTRWLTIDICTAPASYFLDASGIRKRVTSQLYSSQWGTDAGSSIYSTVKFSLVTNKHANLGVSTNRTMVSTNRFAVAIPPAMNKAELGSNLSGVTPGFSHFGIVSYVASGGRFILTVLLTEAAATKLKSGISRSRSLIGRSKLWKWALILTGCRTLWTYSLLIGLPPGKFSLQELNPVSGEAIFLNGKATLLAGEATLLTGEAIFLAGEAILVVGEATWLAGETILLAGEATLLAGVVRLLAYLATLLSGEAILLAGETILLTGEANYWLAILLAYLVVLLAGEAILLADEAILLVGEAILLAGEAILLAHVAGVRNTRKEVYVAWPRFHFTTGSSSRTRSGNKLRVLSFERPGKLTRGNRSAGRSKNKSDPRRDRECCVLRAGYRPRKGGGIVLEQRRVLEHNPPPHPPTHTPNLPPSPAFAPTKPSPPAQTMAKFCCEFITTYWSYCCCLGSRALLVRTRGLRVTFSARKLPTRTPEEKTCITHPQFSPLFCGIVVGSEDLLYSTVSCAIVQMSIAHWLPAATVESQDWACILLIVSHWSRVLQEVSNNAWTNGKTIRLLPSQTGFDYWRARSRIVARGKRVGRCRWSVGFLGDLPFPPPLHSGAASYSPRLTLIGFQDLNVKRHPKPSIRIMAKNRRDPVSILYMCPYTIEYELSRDPSARVEHLPKQLESSGKESVAIDRSHQLRRHRTLRRAKSVVLVVALVEGDGGRGGVCSLLWDQLYHPISLPRQTETQIEQALTQTESSHHFSAPLRLLPGAIFPTPLQLPAHSYQPPTDAAHTHTQTHEGGKVFYGAVSKFPPRPKLPSESSGSSCSRDTKDEYEGPKLRWRNFKNVFPSPPGLSWDAGMNMFPKEGEVRLRMGGRGAAVTM</sequence>
<proteinExistence type="predicted"/>
<dbReference type="Proteomes" id="UP001159363">
    <property type="component" value="Chromosome 16"/>
</dbReference>
<feature type="transmembrane region" description="Helical" evidence="2">
    <location>
        <begin position="350"/>
        <end position="369"/>
    </location>
</feature>
<comment type="caution">
    <text evidence="3">The sequence shown here is derived from an EMBL/GenBank/DDBJ whole genome shotgun (WGS) entry which is preliminary data.</text>
</comment>
<keyword evidence="4" id="KW-1185">Reference proteome</keyword>
<keyword evidence="2" id="KW-0812">Transmembrane</keyword>
<feature type="region of interest" description="Disordered" evidence="1">
    <location>
        <begin position="437"/>
        <end position="457"/>
    </location>
</feature>
<feature type="transmembrane region" description="Helical" evidence="2">
    <location>
        <begin position="315"/>
        <end position="338"/>
    </location>
</feature>
<feature type="region of interest" description="Disordered" evidence="1">
    <location>
        <begin position="884"/>
        <end position="906"/>
    </location>
</feature>
<feature type="transmembrane region" description="Helical" evidence="2">
    <location>
        <begin position="375"/>
        <end position="395"/>
    </location>
</feature>
<keyword evidence="2" id="KW-0472">Membrane</keyword>
<gene>
    <name evidence="3" type="ORF">PR048_033410</name>
</gene>
<dbReference type="EMBL" id="JARBHB010000017">
    <property type="protein sequence ID" value="KAJ8865887.1"/>
    <property type="molecule type" value="Genomic_DNA"/>
</dbReference>
<name>A0ABQ9G3B2_9NEOP</name>
<protein>
    <submittedName>
        <fullName evidence="3">Uncharacterized protein</fullName>
    </submittedName>
</protein>
<reference evidence="3 4" key="1">
    <citation type="submission" date="2023-02" db="EMBL/GenBank/DDBJ databases">
        <title>LHISI_Scaffold_Assembly.</title>
        <authorList>
            <person name="Stuart O.P."/>
            <person name="Cleave R."/>
            <person name="Magrath M.J.L."/>
            <person name="Mikheyev A.S."/>
        </authorList>
    </citation>
    <scope>NUCLEOTIDE SEQUENCE [LARGE SCALE GENOMIC DNA]</scope>
    <source>
        <strain evidence="3">Daus_M_001</strain>
        <tissue evidence="3">Leg muscle</tissue>
    </source>
</reference>
<feature type="compositionally biased region" description="Pro residues" evidence="1">
    <location>
        <begin position="486"/>
        <end position="510"/>
    </location>
</feature>
<evidence type="ECO:0000256" key="2">
    <source>
        <dbReference type="SAM" id="Phobius"/>
    </source>
</evidence>
<evidence type="ECO:0000313" key="3">
    <source>
        <dbReference type="EMBL" id="KAJ8865887.1"/>
    </source>
</evidence>
<organism evidence="3 4">
    <name type="scientific">Dryococelus australis</name>
    <dbReference type="NCBI Taxonomy" id="614101"/>
    <lineage>
        <taxon>Eukaryota</taxon>
        <taxon>Metazoa</taxon>
        <taxon>Ecdysozoa</taxon>
        <taxon>Arthropoda</taxon>
        <taxon>Hexapoda</taxon>
        <taxon>Insecta</taxon>
        <taxon>Pterygota</taxon>
        <taxon>Neoptera</taxon>
        <taxon>Polyneoptera</taxon>
        <taxon>Phasmatodea</taxon>
        <taxon>Verophasmatodea</taxon>
        <taxon>Anareolatae</taxon>
        <taxon>Phasmatidae</taxon>
        <taxon>Eurycanthinae</taxon>
        <taxon>Dryococelus</taxon>
    </lineage>
</organism>
<accession>A0ABQ9G3B2</accession>
<feature type="region of interest" description="Disordered" evidence="1">
    <location>
        <begin position="483"/>
        <end position="510"/>
    </location>
</feature>